<name>A0A1G2C780_9BACT</name>
<evidence type="ECO:0000256" key="2">
    <source>
        <dbReference type="ARBA" id="ARBA00022741"/>
    </source>
</evidence>
<evidence type="ECO:0000313" key="6">
    <source>
        <dbReference type="EMBL" id="OGY97225.1"/>
    </source>
</evidence>
<keyword evidence="4" id="KW-0030">Aminoacyl-tRNA synthetase</keyword>
<feature type="domain" description="Aminoacyl-transfer RNA synthetases class-II family profile" evidence="5">
    <location>
        <begin position="164"/>
        <end position="458"/>
    </location>
</feature>
<evidence type="ECO:0000313" key="7">
    <source>
        <dbReference type="Proteomes" id="UP000176349"/>
    </source>
</evidence>
<dbReference type="PROSITE" id="PS50862">
    <property type="entry name" value="AA_TRNA_LIGASE_II"/>
    <property type="match status" value="1"/>
</dbReference>
<dbReference type="PANTHER" id="PTHR42918">
    <property type="entry name" value="LYSYL-TRNA SYNTHETASE"/>
    <property type="match status" value="1"/>
</dbReference>
<dbReference type="Pfam" id="PF01336">
    <property type="entry name" value="tRNA_anti-codon"/>
    <property type="match status" value="1"/>
</dbReference>
<keyword evidence="2" id="KW-0547">Nucleotide-binding</keyword>
<dbReference type="Proteomes" id="UP000176349">
    <property type="component" value="Unassembled WGS sequence"/>
</dbReference>
<dbReference type="InterPro" id="IPR004365">
    <property type="entry name" value="NA-bd_OB_tRNA"/>
</dbReference>
<comment type="caution">
    <text evidence="6">The sequence shown here is derived from an EMBL/GenBank/DDBJ whole genome shotgun (WGS) entry which is preliminary data.</text>
</comment>
<sequence length="481" mass="55134">MLDDLRQEREHKLERLADPYPARVRRTHTVAECQKRFGMLSFLKRPVAVVGRIHGLRDQGNIIFADLRDGTGDIQLVLQKKGLSNFAEFKAALDIGDFVAAEGVLFKTKKGEKSVRAKSAGITAKSLRPLPSDWYGLKDPEERMRRRYLDFALNGEQRWLLEARAEIISDLRGFLRAEGFLEVETPVLQPIPGGARAKPFKTHYNALGQDFYLRVAPELYLKRLLVGGFEKVFEIGKVFRNEGIDRDHNPEFTELELYWAYQDYEGLMGFVEKMLKRYIPGNWERISFAELFRKHAGKEWYEVPEAELDDIYKRKIRSAGAIERTTFVTDYPERIMALAKYKQDGNGGGNPSADGVNAPARRLTESFQLIPGHEYVKGGPELVKGFSEMNDPRLQRAQMEEQEARFRKGDEEEARLDKDFLEALEYGMPPAAGMGLGIDRLVLLAVRRRFKEKFGREPEEVNGVRDIIAFPTLRQKDQNLS</sequence>
<dbReference type="CDD" id="cd04322">
    <property type="entry name" value="LysRS_N"/>
    <property type="match status" value="1"/>
</dbReference>
<dbReference type="InterPro" id="IPR006195">
    <property type="entry name" value="aa-tRNA-synth_II"/>
</dbReference>
<gene>
    <name evidence="6" type="ORF">A2128_01235</name>
</gene>
<dbReference type="InterPro" id="IPR044136">
    <property type="entry name" value="Lys-tRNA-ligase_II_N"/>
</dbReference>
<dbReference type="GO" id="GO:0005524">
    <property type="term" value="F:ATP binding"/>
    <property type="evidence" value="ECO:0007669"/>
    <property type="project" value="UniProtKB-KW"/>
</dbReference>
<dbReference type="InterPro" id="IPR012340">
    <property type="entry name" value="NA-bd_OB-fold"/>
</dbReference>
<dbReference type="Gene3D" id="2.40.50.140">
    <property type="entry name" value="Nucleic acid-binding proteins"/>
    <property type="match status" value="1"/>
</dbReference>
<evidence type="ECO:0000259" key="5">
    <source>
        <dbReference type="PROSITE" id="PS50862"/>
    </source>
</evidence>
<dbReference type="GO" id="GO:0006430">
    <property type="term" value="P:lysyl-tRNA aminoacylation"/>
    <property type="evidence" value="ECO:0007669"/>
    <property type="project" value="InterPro"/>
</dbReference>
<dbReference type="InterPro" id="IPR018149">
    <property type="entry name" value="Lys-tRNA-synth_II_C"/>
</dbReference>
<dbReference type="PANTHER" id="PTHR42918:SF15">
    <property type="entry name" value="LYSINE--TRNA LIGASE, CHLOROPLASTIC_MITOCHONDRIAL"/>
    <property type="match status" value="1"/>
</dbReference>
<dbReference type="SUPFAM" id="SSF50249">
    <property type="entry name" value="Nucleic acid-binding proteins"/>
    <property type="match status" value="1"/>
</dbReference>
<dbReference type="Pfam" id="PF00152">
    <property type="entry name" value="tRNA-synt_2"/>
    <property type="match status" value="1"/>
</dbReference>
<organism evidence="6 7">
    <name type="scientific">Candidatus Liptonbacteria bacterium GWC1_60_9</name>
    <dbReference type="NCBI Taxonomy" id="1798645"/>
    <lineage>
        <taxon>Bacteria</taxon>
        <taxon>Candidatus Liptoniibacteriota</taxon>
    </lineage>
</organism>
<dbReference type="EMBL" id="MHKV01000018">
    <property type="protein sequence ID" value="OGY97225.1"/>
    <property type="molecule type" value="Genomic_DNA"/>
</dbReference>
<dbReference type="InterPro" id="IPR004364">
    <property type="entry name" value="Aa-tRNA-synt_II"/>
</dbReference>
<keyword evidence="3" id="KW-0067">ATP-binding</keyword>
<reference evidence="6 7" key="1">
    <citation type="journal article" date="2016" name="Nat. Commun.">
        <title>Thousands of microbial genomes shed light on interconnected biogeochemical processes in an aquifer system.</title>
        <authorList>
            <person name="Anantharaman K."/>
            <person name="Brown C.T."/>
            <person name="Hug L.A."/>
            <person name="Sharon I."/>
            <person name="Castelle C.J."/>
            <person name="Probst A.J."/>
            <person name="Thomas B.C."/>
            <person name="Singh A."/>
            <person name="Wilkins M.J."/>
            <person name="Karaoz U."/>
            <person name="Brodie E.L."/>
            <person name="Williams K.H."/>
            <person name="Hubbard S.S."/>
            <person name="Banfield J.F."/>
        </authorList>
    </citation>
    <scope>NUCLEOTIDE SEQUENCE [LARGE SCALE GENOMIC DNA]</scope>
</reference>
<evidence type="ECO:0000256" key="3">
    <source>
        <dbReference type="ARBA" id="ARBA00022840"/>
    </source>
</evidence>
<proteinExistence type="predicted"/>
<dbReference type="PRINTS" id="PR00982">
    <property type="entry name" value="TRNASYNTHLYS"/>
</dbReference>
<keyword evidence="1" id="KW-0436">Ligase</keyword>
<dbReference type="SUPFAM" id="SSF55681">
    <property type="entry name" value="Class II aaRS and biotin synthetases"/>
    <property type="match status" value="1"/>
</dbReference>
<evidence type="ECO:0000256" key="1">
    <source>
        <dbReference type="ARBA" id="ARBA00022598"/>
    </source>
</evidence>
<dbReference type="InterPro" id="IPR045864">
    <property type="entry name" value="aa-tRNA-synth_II/BPL/LPL"/>
</dbReference>
<dbReference type="GO" id="GO:0004824">
    <property type="term" value="F:lysine-tRNA ligase activity"/>
    <property type="evidence" value="ECO:0007669"/>
    <property type="project" value="InterPro"/>
</dbReference>
<dbReference type="AlphaFoldDB" id="A0A1G2C780"/>
<dbReference type="Gene3D" id="3.30.930.10">
    <property type="entry name" value="Bira Bifunctional Protein, Domain 2"/>
    <property type="match status" value="1"/>
</dbReference>
<dbReference type="GO" id="GO:0005829">
    <property type="term" value="C:cytosol"/>
    <property type="evidence" value="ECO:0007669"/>
    <property type="project" value="TreeGrafter"/>
</dbReference>
<accession>A0A1G2C780</accession>
<protein>
    <recommendedName>
        <fullName evidence="5">Aminoacyl-transfer RNA synthetases class-II family profile domain-containing protein</fullName>
    </recommendedName>
</protein>
<feature type="non-terminal residue" evidence="6">
    <location>
        <position position="481"/>
    </location>
</feature>
<dbReference type="GO" id="GO:0000049">
    <property type="term" value="F:tRNA binding"/>
    <property type="evidence" value="ECO:0007669"/>
    <property type="project" value="TreeGrafter"/>
</dbReference>
<evidence type="ECO:0000256" key="4">
    <source>
        <dbReference type="ARBA" id="ARBA00023146"/>
    </source>
</evidence>